<reference evidence="3" key="1">
    <citation type="submission" date="2016-11" db="UniProtKB">
        <authorList>
            <consortium name="WormBaseParasite"/>
        </authorList>
    </citation>
    <scope>IDENTIFICATION</scope>
</reference>
<feature type="transmembrane region" description="Helical" evidence="1">
    <location>
        <begin position="37"/>
        <end position="60"/>
    </location>
</feature>
<keyword evidence="1" id="KW-0812">Transmembrane</keyword>
<evidence type="ECO:0000313" key="2">
    <source>
        <dbReference type="Proteomes" id="UP000095287"/>
    </source>
</evidence>
<evidence type="ECO:0000313" key="3">
    <source>
        <dbReference type="WBParaSite" id="L893_g6066.t1"/>
    </source>
</evidence>
<name>A0A1I8AIA0_9BILA</name>
<keyword evidence="1" id="KW-1133">Transmembrane helix</keyword>
<feature type="transmembrane region" description="Helical" evidence="1">
    <location>
        <begin position="104"/>
        <end position="123"/>
    </location>
</feature>
<dbReference type="Proteomes" id="UP000095287">
    <property type="component" value="Unplaced"/>
</dbReference>
<sequence length="155" mass="17946">MRIVQINQCFILSYFVDFFFQAVVVVLATVLVYEDHVMFSCYLGLDVFILVSRLIFAFYLCHVPVMTLPPYMAFQVCRAVCSATILPVFAVIFNFDAFQEHDKILSIVLVMCGVVIDCIYIILYKYCVVISEIHAVPRNTRYYDYYGRNFGNGHI</sequence>
<protein>
    <submittedName>
        <fullName evidence="3">G protein-coupled receptor</fullName>
    </submittedName>
</protein>
<organism evidence="2 3">
    <name type="scientific">Steinernema glaseri</name>
    <dbReference type="NCBI Taxonomy" id="37863"/>
    <lineage>
        <taxon>Eukaryota</taxon>
        <taxon>Metazoa</taxon>
        <taxon>Ecdysozoa</taxon>
        <taxon>Nematoda</taxon>
        <taxon>Chromadorea</taxon>
        <taxon>Rhabditida</taxon>
        <taxon>Tylenchina</taxon>
        <taxon>Panagrolaimomorpha</taxon>
        <taxon>Strongyloidoidea</taxon>
        <taxon>Steinernematidae</taxon>
        <taxon>Steinernema</taxon>
    </lineage>
</organism>
<feature type="transmembrane region" description="Helical" evidence="1">
    <location>
        <begin position="72"/>
        <end position="92"/>
    </location>
</feature>
<feature type="transmembrane region" description="Helical" evidence="1">
    <location>
        <begin position="12"/>
        <end position="31"/>
    </location>
</feature>
<evidence type="ECO:0000256" key="1">
    <source>
        <dbReference type="SAM" id="Phobius"/>
    </source>
</evidence>
<keyword evidence="1" id="KW-0472">Membrane</keyword>
<dbReference type="WBParaSite" id="L893_g6066.t1">
    <property type="protein sequence ID" value="L893_g6066.t1"/>
    <property type="gene ID" value="L893_g6066"/>
</dbReference>
<proteinExistence type="predicted"/>
<keyword evidence="2" id="KW-1185">Reference proteome</keyword>
<accession>A0A1I8AIA0</accession>
<dbReference type="AlphaFoldDB" id="A0A1I8AIA0"/>